<evidence type="ECO:0000256" key="2">
    <source>
        <dbReference type="SAM" id="SignalP"/>
    </source>
</evidence>
<dbReference type="GO" id="GO:0038023">
    <property type="term" value="F:signaling receptor activity"/>
    <property type="evidence" value="ECO:0007669"/>
    <property type="project" value="InterPro"/>
</dbReference>
<feature type="signal peptide" evidence="2">
    <location>
        <begin position="1"/>
        <end position="16"/>
    </location>
</feature>
<reference evidence="4" key="1">
    <citation type="submission" date="2025-08" db="UniProtKB">
        <authorList>
            <consortium name="Ensembl"/>
        </authorList>
    </citation>
    <scope>IDENTIFICATION</scope>
</reference>
<gene>
    <name evidence="4" type="primary">Cd7</name>
</gene>
<evidence type="ECO:0000259" key="3">
    <source>
        <dbReference type="PROSITE" id="PS50835"/>
    </source>
</evidence>
<dbReference type="GO" id="GO:0016020">
    <property type="term" value="C:membrane"/>
    <property type="evidence" value="ECO:0007669"/>
    <property type="project" value="InterPro"/>
</dbReference>
<dbReference type="Proteomes" id="UP000694381">
    <property type="component" value="Unassembled WGS sequence"/>
</dbReference>
<keyword evidence="1" id="KW-0472">Membrane</keyword>
<dbReference type="GO" id="GO:0048873">
    <property type="term" value="P:homeostasis of number of cells within a tissue"/>
    <property type="evidence" value="ECO:0007669"/>
    <property type="project" value="Ensembl"/>
</dbReference>
<dbReference type="SUPFAM" id="SSF48726">
    <property type="entry name" value="Immunoglobulin"/>
    <property type="match status" value="1"/>
</dbReference>
<dbReference type="GeneTree" id="ENSGT00390000013965"/>
<dbReference type="AlphaFoldDB" id="A0A8C6RPY8"/>
<keyword evidence="1" id="KW-1133">Transmembrane helix</keyword>
<evidence type="ECO:0000256" key="1">
    <source>
        <dbReference type="SAM" id="Phobius"/>
    </source>
</evidence>
<dbReference type="PANTHER" id="PTHR15343:SF0">
    <property type="entry name" value="T-CELL ANTIGEN CD7"/>
    <property type="match status" value="1"/>
</dbReference>
<dbReference type="InterPro" id="IPR003599">
    <property type="entry name" value="Ig_sub"/>
</dbReference>
<dbReference type="Pfam" id="PF07686">
    <property type="entry name" value="V-set"/>
    <property type="match status" value="1"/>
</dbReference>
<dbReference type="GO" id="GO:0002250">
    <property type="term" value="P:adaptive immune response"/>
    <property type="evidence" value="ECO:0007669"/>
    <property type="project" value="InterPro"/>
</dbReference>
<protein>
    <submittedName>
        <fullName evidence="4">CD7 antigen</fullName>
    </submittedName>
</protein>
<accession>A0A8C6RPY8</accession>
<proteinExistence type="predicted"/>
<dbReference type="InterPro" id="IPR013783">
    <property type="entry name" value="Ig-like_fold"/>
</dbReference>
<dbReference type="PANTHER" id="PTHR15343">
    <property type="entry name" value="CD7"/>
    <property type="match status" value="1"/>
</dbReference>
<feature type="chain" id="PRO_5034829503" evidence="2">
    <location>
        <begin position="17"/>
        <end position="211"/>
    </location>
</feature>
<dbReference type="InterPro" id="IPR039090">
    <property type="entry name" value="CD7"/>
</dbReference>
<dbReference type="SMART" id="SM00409">
    <property type="entry name" value="IG"/>
    <property type="match status" value="1"/>
</dbReference>
<dbReference type="InterPro" id="IPR013106">
    <property type="entry name" value="Ig_V-set"/>
</dbReference>
<name>A0A8C6RPY8_NANGA</name>
<organism evidence="4 5">
    <name type="scientific">Nannospalax galili</name>
    <name type="common">Northern Israeli blind subterranean mole rat</name>
    <name type="synonym">Spalax galili</name>
    <dbReference type="NCBI Taxonomy" id="1026970"/>
    <lineage>
        <taxon>Eukaryota</taxon>
        <taxon>Metazoa</taxon>
        <taxon>Chordata</taxon>
        <taxon>Craniata</taxon>
        <taxon>Vertebrata</taxon>
        <taxon>Euteleostomi</taxon>
        <taxon>Mammalia</taxon>
        <taxon>Eutheria</taxon>
        <taxon>Euarchontoglires</taxon>
        <taxon>Glires</taxon>
        <taxon>Rodentia</taxon>
        <taxon>Myomorpha</taxon>
        <taxon>Muroidea</taxon>
        <taxon>Spalacidae</taxon>
        <taxon>Spalacinae</taxon>
        <taxon>Nannospalax</taxon>
    </lineage>
</organism>
<feature type="domain" description="Ig-like" evidence="3">
    <location>
        <begin position="18"/>
        <end position="130"/>
    </location>
</feature>
<evidence type="ECO:0000313" key="4">
    <source>
        <dbReference type="Ensembl" id="ENSNGAP00000022311.1"/>
    </source>
</evidence>
<keyword evidence="5" id="KW-1185">Reference proteome</keyword>
<dbReference type="InterPro" id="IPR036179">
    <property type="entry name" value="Ig-like_dom_sf"/>
</dbReference>
<dbReference type="PROSITE" id="PS50835">
    <property type="entry name" value="IG_LIKE"/>
    <property type="match status" value="1"/>
</dbReference>
<evidence type="ECO:0000313" key="5">
    <source>
        <dbReference type="Proteomes" id="UP000694381"/>
    </source>
</evidence>
<sequence length="211" mass="23059">MSQQALLGLPLALVGGLPESLSTQVVQQSPLYAIIPEGGSINITCTTRGAPLYGIFLKQSWPRVANVIYYSDGKESTVDKRFSGRIDFLGSQNNLTITMHLLQLNDSAIYSCHAIMEKEVQGSGTMVAVTEKLSQGESRPQKLQVTLVALLTGLPVGFFLTGLILGVLCTLKKTQIKKLCTSRDKNSRCVVVYEDMSYSNRNTPCAPNQYH</sequence>
<keyword evidence="1" id="KW-0812">Transmembrane</keyword>
<dbReference type="Gene3D" id="2.60.40.10">
    <property type="entry name" value="Immunoglobulins"/>
    <property type="match status" value="1"/>
</dbReference>
<reference evidence="4" key="2">
    <citation type="submission" date="2025-09" db="UniProtKB">
        <authorList>
            <consortium name="Ensembl"/>
        </authorList>
    </citation>
    <scope>IDENTIFICATION</scope>
</reference>
<dbReference type="SMART" id="SM00406">
    <property type="entry name" value="IGv"/>
    <property type="match status" value="1"/>
</dbReference>
<keyword evidence="2" id="KW-0732">Signal</keyword>
<dbReference type="Ensembl" id="ENSNGAT00000027995.1">
    <property type="protein sequence ID" value="ENSNGAP00000022311.1"/>
    <property type="gene ID" value="ENSNGAG00000021227.1"/>
</dbReference>
<dbReference type="OMA" id="SACVVYE"/>
<feature type="transmembrane region" description="Helical" evidence="1">
    <location>
        <begin position="147"/>
        <end position="169"/>
    </location>
</feature>
<dbReference type="InterPro" id="IPR007110">
    <property type="entry name" value="Ig-like_dom"/>
</dbReference>